<evidence type="ECO:0000256" key="2">
    <source>
        <dbReference type="ARBA" id="ARBA00009272"/>
    </source>
</evidence>
<proteinExistence type="inferred from homology"/>
<dbReference type="PANTHER" id="PTHR34653">
    <property type="match status" value="1"/>
</dbReference>
<evidence type="ECO:0000256" key="1">
    <source>
        <dbReference type="ARBA" id="ARBA00004117"/>
    </source>
</evidence>
<dbReference type="HAMAP" id="MF_00724">
    <property type="entry name" value="FliE"/>
    <property type="match status" value="1"/>
</dbReference>
<gene>
    <name evidence="5 6" type="primary">fliE</name>
    <name evidence="6" type="ORF">GCM10023342_29740</name>
</gene>
<evidence type="ECO:0000256" key="4">
    <source>
        <dbReference type="ARBA" id="ARBA00023143"/>
    </source>
</evidence>
<keyword evidence="6" id="KW-0966">Cell projection</keyword>
<comment type="caution">
    <text evidence="6">The sequence shown here is derived from an EMBL/GenBank/DDBJ whole genome shotgun (WGS) entry which is preliminary data.</text>
</comment>
<dbReference type="PRINTS" id="PR01006">
    <property type="entry name" value="FLGHOOKFLIE"/>
</dbReference>
<keyword evidence="7" id="KW-1185">Reference proteome</keyword>
<accession>A0ABP9RK79</accession>
<dbReference type="PANTHER" id="PTHR34653:SF1">
    <property type="entry name" value="FLAGELLAR HOOK-BASAL BODY COMPLEX PROTEIN FLIE"/>
    <property type="match status" value="1"/>
</dbReference>
<sequence length="115" mass="12158">MSVPAIQAALQQMQSLANQASATQSIANQAGRGQQLSTSVGQGGFADALQSSIRKINQLKQDSDASVKAFQAGDPGVALNDVMVDMQKASIGFQMGVQVRNRLVTAYKDVMNMQV</sequence>
<comment type="similarity">
    <text evidence="2 5">Belongs to the FliE family.</text>
</comment>
<protein>
    <recommendedName>
        <fullName evidence="3 5">Flagellar hook-basal body complex protein FliE</fullName>
    </recommendedName>
</protein>
<comment type="subcellular location">
    <subcellularLocation>
        <location evidence="1 5">Bacterial flagellum basal body</location>
    </subcellularLocation>
</comment>
<name>A0ABP9RK79_9GAMM</name>
<keyword evidence="4 5" id="KW-0975">Bacterial flagellum</keyword>
<dbReference type="Pfam" id="PF02049">
    <property type="entry name" value="FliE"/>
    <property type="match status" value="1"/>
</dbReference>
<organism evidence="6 7">
    <name type="scientific">Modicisalibacter zincidurans</name>
    <dbReference type="NCBI Taxonomy" id="1178777"/>
    <lineage>
        <taxon>Bacteria</taxon>
        <taxon>Pseudomonadati</taxon>
        <taxon>Pseudomonadota</taxon>
        <taxon>Gammaproteobacteria</taxon>
        <taxon>Oceanospirillales</taxon>
        <taxon>Halomonadaceae</taxon>
        <taxon>Modicisalibacter</taxon>
    </lineage>
</organism>
<evidence type="ECO:0000256" key="5">
    <source>
        <dbReference type="HAMAP-Rule" id="MF_00724"/>
    </source>
</evidence>
<dbReference type="InterPro" id="IPR001624">
    <property type="entry name" value="FliE"/>
</dbReference>
<evidence type="ECO:0000313" key="7">
    <source>
        <dbReference type="Proteomes" id="UP001500074"/>
    </source>
</evidence>
<evidence type="ECO:0000313" key="6">
    <source>
        <dbReference type="EMBL" id="GAA5178691.1"/>
    </source>
</evidence>
<keyword evidence="6" id="KW-0282">Flagellum</keyword>
<dbReference type="Proteomes" id="UP001500074">
    <property type="component" value="Unassembled WGS sequence"/>
</dbReference>
<reference evidence="7" key="1">
    <citation type="journal article" date="2019" name="Int. J. Syst. Evol. Microbiol.">
        <title>The Global Catalogue of Microorganisms (GCM) 10K type strain sequencing project: providing services to taxonomists for standard genome sequencing and annotation.</title>
        <authorList>
            <consortium name="The Broad Institute Genomics Platform"/>
            <consortium name="The Broad Institute Genome Sequencing Center for Infectious Disease"/>
            <person name="Wu L."/>
            <person name="Ma J."/>
        </authorList>
    </citation>
    <scope>NUCLEOTIDE SEQUENCE [LARGE SCALE GENOMIC DNA]</scope>
    <source>
        <strain evidence="7">JCM 18472</strain>
    </source>
</reference>
<dbReference type="NCBIfam" id="TIGR00205">
    <property type="entry name" value="fliE"/>
    <property type="match status" value="1"/>
</dbReference>
<dbReference type="EMBL" id="BAABKI010000029">
    <property type="protein sequence ID" value="GAA5178691.1"/>
    <property type="molecule type" value="Genomic_DNA"/>
</dbReference>
<evidence type="ECO:0000256" key="3">
    <source>
        <dbReference type="ARBA" id="ARBA00018024"/>
    </source>
</evidence>
<keyword evidence="6" id="KW-0969">Cilium</keyword>
<dbReference type="RefSeq" id="WP_031383654.1">
    <property type="nucleotide sequence ID" value="NZ_BAABKI010000029.1"/>
</dbReference>